<dbReference type="EMBL" id="JAUJEA010000019">
    <property type="protein sequence ID" value="MDN5205487.1"/>
    <property type="molecule type" value="Genomic_DNA"/>
</dbReference>
<reference evidence="2" key="1">
    <citation type="submission" date="2023-06" db="EMBL/GenBank/DDBJ databases">
        <title>Genomic of Parafulvivirga corallium.</title>
        <authorList>
            <person name="Wang G."/>
        </authorList>
    </citation>
    <scope>NUCLEOTIDE SEQUENCE</scope>
    <source>
        <strain evidence="2">BMA10</strain>
    </source>
</reference>
<dbReference type="InterPro" id="IPR005149">
    <property type="entry name" value="Tscrpt_reg_PadR_N"/>
</dbReference>
<feature type="domain" description="Transcription regulator PadR N-terminal" evidence="1">
    <location>
        <begin position="23"/>
        <end position="89"/>
    </location>
</feature>
<dbReference type="InterPro" id="IPR036388">
    <property type="entry name" value="WH-like_DNA-bd_sf"/>
</dbReference>
<dbReference type="Proteomes" id="UP001172082">
    <property type="component" value="Unassembled WGS sequence"/>
</dbReference>
<accession>A0ABT8KZZ5</accession>
<organism evidence="2 3">
    <name type="scientific">Splendidivirga corallicola</name>
    <dbReference type="NCBI Taxonomy" id="3051826"/>
    <lineage>
        <taxon>Bacteria</taxon>
        <taxon>Pseudomonadati</taxon>
        <taxon>Bacteroidota</taxon>
        <taxon>Cytophagia</taxon>
        <taxon>Cytophagales</taxon>
        <taxon>Splendidivirgaceae</taxon>
        <taxon>Splendidivirga</taxon>
    </lineage>
</organism>
<dbReference type="RefSeq" id="WP_346755509.1">
    <property type="nucleotide sequence ID" value="NZ_JAUJEA010000019.1"/>
</dbReference>
<evidence type="ECO:0000313" key="2">
    <source>
        <dbReference type="EMBL" id="MDN5205487.1"/>
    </source>
</evidence>
<evidence type="ECO:0000259" key="1">
    <source>
        <dbReference type="Pfam" id="PF03551"/>
    </source>
</evidence>
<comment type="caution">
    <text evidence="2">The sequence shown here is derived from an EMBL/GenBank/DDBJ whole genome shotgun (WGS) entry which is preliminary data.</text>
</comment>
<dbReference type="Pfam" id="PF03551">
    <property type="entry name" value="PadR"/>
    <property type="match status" value="1"/>
</dbReference>
<proteinExistence type="predicted"/>
<gene>
    <name evidence="2" type="ORF">QQ008_29155</name>
</gene>
<name>A0ABT8KZZ5_9BACT</name>
<protein>
    <submittedName>
        <fullName evidence="2">Helix-turn-helix transcriptional regulator</fullName>
    </submittedName>
</protein>
<sequence>MSRIHLGEFEEIVLLTVGVLYDDAYAVAITKEITKQSGRSVNVSAVHKSLYRLEKKGMLDSRLGDPESKRGGKRKRLFSITPFGKKALDESMELRMSLRTQIPELAFKWQMG</sequence>
<dbReference type="Gene3D" id="1.10.10.10">
    <property type="entry name" value="Winged helix-like DNA-binding domain superfamily/Winged helix DNA-binding domain"/>
    <property type="match status" value="1"/>
</dbReference>
<dbReference type="SUPFAM" id="SSF46785">
    <property type="entry name" value="Winged helix' DNA-binding domain"/>
    <property type="match status" value="1"/>
</dbReference>
<dbReference type="InterPro" id="IPR036390">
    <property type="entry name" value="WH_DNA-bd_sf"/>
</dbReference>
<evidence type="ECO:0000313" key="3">
    <source>
        <dbReference type="Proteomes" id="UP001172082"/>
    </source>
</evidence>
<keyword evidence="3" id="KW-1185">Reference proteome</keyword>